<evidence type="ECO:0000313" key="2">
    <source>
        <dbReference type="EMBL" id="RID71993.1"/>
    </source>
</evidence>
<dbReference type="AlphaFoldDB" id="A0A398A9Q8"/>
<accession>A0A398A9Q8</accession>
<evidence type="ECO:0000259" key="1">
    <source>
        <dbReference type="Pfam" id="PF13966"/>
    </source>
</evidence>
<dbReference type="Pfam" id="PF13966">
    <property type="entry name" value="zf-RVT"/>
    <property type="match status" value="1"/>
</dbReference>
<organism evidence="2 3">
    <name type="scientific">Brassica campestris</name>
    <name type="common">Field mustard</name>
    <dbReference type="NCBI Taxonomy" id="3711"/>
    <lineage>
        <taxon>Eukaryota</taxon>
        <taxon>Viridiplantae</taxon>
        <taxon>Streptophyta</taxon>
        <taxon>Embryophyta</taxon>
        <taxon>Tracheophyta</taxon>
        <taxon>Spermatophyta</taxon>
        <taxon>Magnoliopsida</taxon>
        <taxon>eudicotyledons</taxon>
        <taxon>Gunneridae</taxon>
        <taxon>Pentapetalae</taxon>
        <taxon>rosids</taxon>
        <taxon>malvids</taxon>
        <taxon>Brassicales</taxon>
        <taxon>Brassicaceae</taxon>
        <taxon>Brassiceae</taxon>
        <taxon>Brassica</taxon>
    </lineage>
</organism>
<dbReference type="Proteomes" id="UP000264353">
    <property type="component" value="Chromosome A3"/>
</dbReference>
<dbReference type="PANTHER" id="PTHR33116">
    <property type="entry name" value="REVERSE TRANSCRIPTASE ZINC-BINDING DOMAIN-CONTAINING PROTEIN-RELATED-RELATED"/>
    <property type="match status" value="1"/>
</dbReference>
<sequence length="137" mass="16343">MRNWGLQVPANCILCNVAEERRQHLFFECSFRSEVWAFFFSRLSLNPPALFEDKLRWLRNPTSDEFVRLITKLVFQASLYYIWKERNSRIHNQSFRPAQAVILEMKQIIQARLDPLSRVHNSRRVDTTVLGTWLGLF</sequence>
<reference evidence="2 3" key="1">
    <citation type="submission" date="2018-06" db="EMBL/GenBank/DDBJ databases">
        <title>WGS assembly of Brassica rapa FPsc.</title>
        <authorList>
            <person name="Bowman J."/>
            <person name="Kohchi T."/>
            <person name="Yamato K."/>
            <person name="Jenkins J."/>
            <person name="Shu S."/>
            <person name="Ishizaki K."/>
            <person name="Yamaoka S."/>
            <person name="Nishihama R."/>
            <person name="Nakamura Y."/>
            <person name="Berger F."/>
            <person name="Adam C."/>
            <person name="Aki S."/>
            <person name="Althoff F."/>
            <person name="Araki T."/>
            <person name="Arteaga-Vazquez M."/>
            <person name="Balasubrmanian S."/>
            <person name="Bauer D."/>
            <person name="Boehm C."/>
            <person name="Briginshaw L."/>
            <person name="Caballero-Perez J."/>
            <person name="Catarino B."/>
            <person name="Chen F."/>
            <person name="Chiyoda S."/>
            <person name="Chovatia M."/>
            <person name="Davies K."/>
            <person name="Delmans M."/>
            <person name="Demura T."/>
            <person name="Dierschke T."/>
            <person name="Dolan L."/>
            <person name="Dorantes-Acosta A."/>
            <person name="Eklund D."/>
            <person name="Florent S."/>
            <person name="Flores-Sandoval E."/>
            <person name="Fujiyama A."/>
            <person name="Fukuzawa H."/>
            <person name="Galik B."/>
            <person name="Grimanelli D."/>
            <person name="Grimwood J."/>
            <person name="Grossniklaus U."/>
            <person name="Hamada T."/>
            <person name="Haseloff J."/>
            <person name="Hetherington A."/>
            <person name="Higo A."/>
            <person name="Hirakawa Y."/>
            <person name="Hundley H."/>
            <person name="Ikeda Y."/>
            <person name="Inoue K."/>
            <person name="Inoue S."/>
            <person name="Ishida S."/>
            <person name="Jia Q."/>
            <person name="Kakita M."/>
            <person name="Kanazawa T."/>
            <person name="Kawai Y."/>
            <person name="Kawashima T."/>
            <person name="Kennedy M."/>
            <person name="Kinose K."/>
            <person name="Kinoshita T."/>
            <person name="Kohara Y."/>
            <person name="Koide E."/>
            <person name="Komatsu K."/>
            <person name="Kopischke S."/>
            <person name="Kubo M."/>
            <person name="Kyozuka J."/>
            <person name="Lagercrantz U."/>
            <person name="Lin S."/>
            <person name="Lindquist E."/>
            <person name="Lipzen A."/>
            <person name="Lu C."/>
            <person name="Luna E."/>
            <person name="Martienssen R."/>
            <person name="Minamino N."/>
            <person name="Mizutani M."/>
            <person name="Mizutani M."/>
            <person name="Mochizuki N."/>
            <person name="Monte I."/>
            <person name="Mosher R."/>
            <person name="Nagasaki H."/>
            <person name="Nakagami H."/>
            <person name="Naramoto S."/>
            <person name="Nishitani K."/>
            <person name="Ohtani M."/>
            <person name="Okamoto T."/>
            <person name="Okumura M."/>
            <person name="Phillips J."/>
            <person name="Pollak B."/>
            <person name="Reinders A."/>
            <person name="Roevekamp M."/>
            <person name="Sano R."/>
            <person name="Sawa S."/>
            <person name="Schmid M."/>
            <person name="Shirakawa M."/>
            <person name="Solano R."/>
            <person name="Spunde A."/>
            <person name="Suetsugu N."/>
            <person name="Sugano S."/>
            <person name="Sugiyama A."/>
            <person name="Sun R."/>
            <person name="Suzuki Y."/>
            <person name="Takenaka M."/>
            <person name="Takezawa D."/>
            <person name="Tomogane H."/>
            <person name="Tsuzuki M."/>
            <person name="Ueda T."/>
            <person name="Umeda M."/>
            <person name="Ward J."/>
            <person name="Watanabe Y."/>
            <person name="Yazaki K."/>
            <person name="Yokoyama R."/>
            <person name="Yoshitake Y."/>
            <person name="Yotsui I."/>
            <person name="Zachgo S."/>
            <person name="Schmutz J."/>
        </authorList>
    </citation>
    <scope>NUCLEOTIDE SEQUENCE [LARGE SCALE GENOMIC DNA]</scope>
    <source>
        <strain evidence="3">cv. B-3</strain>
    </source>
</reference>
<dbReference type="InterPro" id="IPR026960">
    <property type="entry name" value="RVT-Znf"/>
</dbReference>
<feature type="domain" description="Reverse transcriptase zinc-binding" evidence="1">
    <location>
        <begin position="1"/>
        <end position="36"/>
    </location>
</feature>
<gene>
    <name evidence="2" type="ORF">BRARA_C03903</name>
</gene>
<evidence type="ECO:0000313" key="3">
    <source>
        <dbReference type="Proteomes" id="UP000264353"/>
    </source>
</evidence>
<dbReference type="EMBL" id="CM010630">
    <property type="protein sequence ID" value="RID71993.1"/>
    <property type="molecule type" value="Genomic_DNA"/>
</dbReference>
<name>A0A398A9Q8_BRACM</name>
<dbReference type="PANTHER" id="PTHR33116:SF84">
    <property type="entry name" value="RNA-DIRECTED DNA POLYMERASE"/>
    <property type="match status" value="1"/>
</dbReference>
<protein>
    <recommendedName>
        <fullName evidence="1">Reverse transcriptase zinc-binding domain-containing protein</fullName>
    </recommendedName>
</protein>
<proteinExistence type="predicted"/>